<sequence length="308" mass="34568">MGKRAMESNGEEKQPRLGKGRVTLEVSNPREMKRETKYKRGEVVSLQHSYPLRLMVPENASASSCRWIYPLTFGGGLVGGDMIDIDYNIGEKCVALVTSQESTKVYHCKGHSAVSQQNFNYNLSDDAFLAVLGDPVVCFADARFKQTQKVHMSSRSSLVLLDWMTAGRMALKELWKVDSYHSLIEVYVDDELVFRDNQQLSDTPCHTLQHAMRGFQVLGTCVVLGKDVEHLIQHLKHLYSRPLTIGQQLRTDITCSFSPLEVETKETTLQGCYVRFLAASTRLGFSVVKEITSALSDMLGGDPFANKY</sequence>
<evidence type="ECO:0000313" key="4">
    <source>
        <dbReference type="EMBL" id="KAK7094131.1"/>
    </source>
</evidence>
<evidence type="ECO:0000313" key="5">
    <source>
        <dbReference type="Proteomes" id="UP001374579"/>
    </source>
</evidence>
<feature type="compositionally biased region" description="Basic and acidic residues" evidence="3">
    <location>
        <begin position="1"/>
        <end position="15"/>
    </location>
</feature>
<gene>
    <name evidence="4" type="ORF">V1264_007796</name>
</gene>
<keyword evidence="5" id="KW-1185">Reference proteome</keyword>
<keyword evidence="2" id="KW-0143">Chaperone</keyword>
<dbReference type="InterPro" id="IPR002669">
    <property type="entry name" value="UreD"/>
</dbReference>
<evidence type="ECO:0000256" key="3">
    <source>
        <dbReference type="SAM" id="MobiDB-lite"/>
    </source>
</evidence>
<comment type="similarity">
    <text evidence="1">Belongs to the UreD family.</text>
</comment>
<dbReference type="Pfam" id="PF01774">
    <property type="entry name" value="UreD"/>
    <property type="match status" value="1"/>
</dbReference>
<dbReference type="PANTHER" id="PTHR33643">
    <property type="entry name" value="UREASE ACCESSORY PROTEIN D"/>
    <property type="match status" value="1"/>
</dbReference>
<proteinExistence type="inferred from homology"/>
<comment type="caution">
    <text evidence="4">The sequence shown here is derived from an EMBL/GenBank/DDBJ whole genome shotgun (WGS) entry which is preliminary data.</text>
</comment>
<dbReference type="AlphaFoldDB" id="A0AAN9AWA7"/>
<dbReference type="GO" id="GO:0016151">
    <property type="term" value="F:nickel cation binding"/>
    <property type="evidence" value="ECO:0007669"/>
    <property type="project" value="InterPro"/>
</dbReference>
<dbReference type="SUPFAM" id="SSF56524">
    <property type="entry name" value="Oxidoreductase molybdopterin-binding domain"/>
    <property type="match status" value="1"/>
</dbReference>
<dbReference type="EMBL" id="JBAMIC010000019">
    <property type="protein sequence ID" value="KAK7094131.1"/>
    <property type="molecule type" value="Genomic_DNA"/>
</dbReference>
<accession>A0AAN9AWA7</accession>
<reference evidence="4 5" key="1">
    <citation type="submission" date="2024-02" db="EMBL/GenBank/DDBJ databases">
        <title>Chromosome-scale genome assembly of the rough periwinkle Littorina saxatilis.</title>
        <authorList>
            <person name="De Jode A."/>
            <person name="Faria R."/>
            <person name="Formenti G."/>
            <person name="Sims Y."/>
            <person name="Smith T.P."/>
            <person name="Tracey A."/>
            <person name="Wood J.M.D."/>
            <person name="Zagrodzka Z.B."/>
            <person name="Johannesson K."/>
            <person name="Butlin R.K."/>
            <person name="Leder E.H."/>
        </authorList>
    </citation>
    <scope>NUCLEOTIDE SEQUENCE [LARGE SCALE GENOMIC DNA]</scope>
    <source>
        <strain evidence="4">Snail1</strain>
        <tissue evidence="4">Muscle</tissue>
    </source>
</reference>
<dbReference type="PANTHER" id="PTHR33643:SF1">
    <property type="entry name" value="UREASE ACCESSORY PROTEIN D"/>
    <property type="match status" value="1"/>
</dbReference>
<protein>
    <recommendedName>
        <fullName evidence="6">Urease accessory protein D</fullName>
    </recommendedName>
</protein>
<evidence type="ECO:0000256" key="2">
    <source>
        <dbReference type="ARBA" id="ARBA00023186"/>
    </source>
</evidence>
<organism evidence="4 5">
    <name type="scientific">Littorina saxatilis</name>
    <dbReference type="NCBI Taxonomy" id="31220"/>
    <lineage>
        <taxon>Eukaryota</taxon>
        <taxon>Metazoa</taxon>
        <taxon>Spiralia</taxon>
        <taxon>Lophotrochozoa</taxon>
        <taxon>Mollusca</taxon>
        <taxon>Gastropoda</taxon>
        <taxon>Caenogastropoda</taxon>
        <taxon>Littorinimorpha</taxon>
        <taxon>Littorinoidea</taxon>
        <taxon>Littorinidae</taxon>
        <taxon>Littorina</taxon>
    </lineage>
</organism>
<dbReference type="Proteomes" id="UP001374579">
    <property type="component" value="Unassembled WGS sequence"/>
</dbReference>
<dbReference type="InterPro" id="IPR036374">
    <property type="entry name" value="OxRdtase_Mopterin-bd_sf"/>
</dbReference>
<evidence type="ECO:0000256" key="1">
    <source>
        <dbReference type="ARBA" id="ARBA00007177"/>
    </source>
</evidence>
<name>A0AAN9AWA7_9CAEN</name>
<feature type="region of interest" description="Disordered" evidence="3">
    <location>
        <begin position="1"/>
        <end position="23"/>
    </location>
</feature>
<dbReference type="HAMAP" id="MF_01384">
    <property type="entry name" value="UreD"/>
    <property type="match status" value="1"/>
</dbReference>
<evidence type="ECO:0008006" key="6">
    <source>
        <dbReference type="Google" id="ProtNLM"/>
    </source>
</evidence>